<name>A0A517NZL7_9BACT</name>
<dbReference type="Gene3D" id="3.40.50.300">
    <property type="entry name" value="P-loop containing nucleotide triphosphate hydrolases"/>
    <property type="match status" value="1"/>
</dbReference>
<dbReference type="InterPro" id="IPR055259">
    <property type="entry name" value="YkvP/CgeB_Glyco_trans-like"/>
</dbReference>
<keyword evidence="2" id="KW-0808">Transferase</keyword>
<dbReference type="Pfam" id="PF13469">
    <property type="entry name" value="Sulfotransfer_3"/>
    <property type="match status" value="1"/>
</dbReference>
<dbReference type="AlphaFoldDB" id="A0A517NZL7"/>
<evidence type="ECO:0000313" key="3">
    <source>
        <dbReference type="Proteomes" id="UP000319817"/>
    </source>
</evidence>
<protein>
    <submittedName>
        <fullName evidence="2">Sulfotransferase domain protein</fullName>
    </submittedName>
</protein>
<sequence>MKSATVLLVAGSANFSTRDVWDGYRVALEQAGMHVIPYSTFSFLKLLSIDAVCNDIIGTAVDQANHIDFVVFVDGLYFRGHRSRVPQSIRRAGIPTVLIATDDPYVTIPDAESIYTYRFTNEKECAWEGAEYLPTATLPPPELSRRDQPTYDVAFLGTVFEDRAPLLVEIAEHCERNQRRMLIAGKVLGDATVFDRFQFADVKIKTVDEAEKWQIYSDCHVAINVFRESDRPAVSPSPRIFEVTAFGHAALVSGPRRAEVDSIYGDSIYHFDDADSAIESIERALTEPDTRGIKVQEAKQITLQSQTYFDRADRLSHALLTAGGSPLEIDLIESQTGWIIGCGRTGSTWLAEMLGDLPRIRRWHEPYFGRLFRHLQERPEERDRKSAFFSRQQQSIWLAGLRSMFFDVAKDRFPKLGDHALAVKEVNTPEIYPWIHDVFPRSRLVFLARDPFDVFDSYLDLQRSGSWNDRFGDADGDPLDPEHAERTARHIHRTMTAALNAYESFPDNQRLWLSYENLLDDTAGGLQQCAQILGQAINEKHVLRSVEKHRFENYKRTGRLEFRRQGIAGGWRDSPNFTDAIKQTANQMLGDLRVRLGYAFETDHSVPEPTDA</sequence>
<dbReference type="Pfam" id="PF13524">
    <property type="entry name" value="Glyco_trans_1_2"/>
    <property type="match status" value="1"/>
</dbReference>
<dbReference type="Proteomes" id="UP000319817">
    <property type="component" value="Chromosome"/>
</dbReference>
<organism evidence="2 3">
    <name type="scientific">Stieleria marina</name>
    <dbReference type="NCBI Taxonomy" id="1930275"/>
    <lineage>
        <taxon>Bacteria</taxon>
        <taxon>Pseudomonadati</taxon>
        <taxon>Planctomycetota</taxon>
        <taxon>Planctomycetia</taxon>
        <taxon>Pirellulales</taxon>
        <taxon>Pirellulaceae</taxon>
        <taxon>Stieleria</taxon>
    </lineage>
</organism>
<feature type="domain" description="Spore protein YkvP/CgeB glycosyl transferase-like" evidence="1">
    <location>
        <begin position="177"/>
        <end position="315"/>
    </location>
</feature>
<accession>A0A517NZL7</accession>
<evidence type="ECO:0000313" key="2">
    <source>
        <dbReference type="EMBL" id="QDT12558.1"/>
    </source>
</evidence>
<dbReference type="OrthoDB" id="9815894at2"/>
<dbReference type="InterPro" id="IPR027417">
    <property type="entry name" value="P-loop_NTPase"/>
</dbReference>
<proteinExistence type="predicted"/>
<dbReference type="SUPFAM" id="SSF52540">
    <property type="entry name" value="P-loop containing nucleoside triphosphate hydrolases"/>
    <property type="match status" value="1"/>
</dbReference>
<dbReference type="RefSeq" id="WP_145420441.1">
    <property type="nucleotide sequence ID" value="NZ_CP036526.1"/>
</dbReference>
<keyword evidence="3" id="KW-1185">Reference proteome</keyword>
<gene>
    <name evidence="2" type="ORF">K239x_45680</name>
</gene>
<dbReference type="GO" id="GO:0016740">
    <property type="term" value="F:transferase activity"/>
    <property type="evidence" value="ECO:0007669"/>
    <property type="project" value="UniProtKB-KW"/>
</dbReference>
<reference evidence="2 3" key="1">
    <citation type="submission" date="2019-02" db="EMBL/GenBank/DDBJ databases">
        <title>Deep-cultivation of Planctomycetes and their phenomic and genomic characterization uncovers novel biology.</title>
        <authorList>
            <person name="Wiegand S."/>
            <person name="Jogler M."/>
            <person name="Boedeker C."/>
            <person name="Pinto D."/>
            <person name="Vollmers J."/>
            <person name="Rivas-Marin E."/>
            <person name="Kohn T."/>
            <person name="Peeters S.H."/>
            <person name="Heuer A."/>
            <person name="Rast P."/>
            <person name="Oberbeckmann S."/>
            <person name="Bunk B."/>
            <person name="Jeske O."/>
            <person name="Meyerdierks A."/>
            <person name="Storesund J.E."/>
            <person name="Kallscheuer N."/>
            <person name="Luecker S."/>
            <person name="Lage O.M."/>
            <person name="Pohl T."/>
            <person name="Merkel B.J."/>
            <person name="Hornburger P."/>
            <person name="Mueller R.-W."/>
            <person name="Bruemmer F."/>
            <person name="Labrenz M."/>
            <person name="Spormann A.M."/>
            <person name="Op den Camp H."/>
            <person name="Overmann J."/>
            <person name="Amann R."/>
            <person name="Jetten M.S.M."/>
            <person name="Mascher T."/>
            <person name="Medema M.H."/>
            <person name="Devos D.P."/>
            <person name="Kaster A.-K."/>
            <person name="Ovreas L."/>
            <person name="Rohde M."/>
            <person name="Galperin M.Y."/>
            <person name="Jogler C."/>
        </authorList>
    </citation>
    <scope>NUCLEOTIDE SEQUENCE [LARGE SCALE GENOMIC DNA]</scope>
    <source>
        <strain evidence="2 3">K23_9</strain>
    </source>
</reference>
<evidence type="ECO:0000259" key="1">
    <source>
        <dbReference type="Pfam" id="PF13524"/>
    </source>
</evidence>
<dbReference type="EMBL" id="CP036526">
    <property type="protein sequence ID" value="QDT12558.1"/>
    <property type="molecule type" value="Genomic_DNA"/>
</dbReference>